<dbReference type="AlphaFoldDB" id="A0A061SS46"/>
<dbReference type="Pfam" id="PF08020">
    <property type="entry name" value="DUF1706"/>
    <property type="match status" value="1"/>
</dbReference>
<reference evidence="1 2" key="1">
    <citation type="journal article" date="2014" name="Genome Announc.">
        <title>Draft Genome Sequences of Two Isolates of the Roseobacter Group, Sulfitobacter sp. Strains 3SOLIMAR09 and 1FIGIMAR09, from Harbors of Mallorca Island (Mediterranean Sea).</title>
        <authorList>
            <person name="Mas-Llado M."/>
            <person name="Pina-Villalonga J.M."/>
            <person name="Brunet-Galmes I."/>
            <person name="Nogales B."/>
            <person name="Bosch R."/>
        </authorList>
    </citation>
    <scope>NUCLEOTIDE SEQUENCE [LARGE SCALE GENOMIC DNA]</scope>
    <source>
        <strain evidence="1 2">1FIGIMAR09</strain>
    </source>
</reference>
<dbReference type="InterPro" id="IPR012550">
    <property type="entry name" value="DUF1706"/>
</dbReference>
<evidence type="ECO:0000313" key="2">
    <source>
        <dbReference type="Proteomes" id="UP000027337"/>
    </source>
</evidence>
<dbReference type="PANTHER" id="PTHR40658">
    <property type="match status" value="1"/>
</dbReference>
<sequence>MPATCKSDLIAVTQREFDKLMTLASPLEAEGAMQKDSDGVSIKDVIAHRAHWIDLFRAWYHDGQAGKPVFFPAEGFKWNELPRYNSELRARQAGLSWSDALVQLETAHGHLLHLIESLDEDALYGGPMKGAKNAWTTGRWAEAAGPSHYRSAQKFIRQRLKAVA</sequence>
<dbReference type="EMBL" id="JEMU01000014">
    <property type="protein sequence ID" value="KAJ02194.1"/>
    <property type="molecule type" value="Genomic_DNA"/>
</dbReference>
<evidence type="ECO:0000313" key="1">
    <source>
        <dbReference type="EMBL" id="KAJ02194.1"/>
    </source>
</evidence>
<dbReference type="Proteomes" id="UP000027337">
    <property type="component" value="Unassembled WGS sequence"/>
</dbReference>
<accession>A0A061SS46</accession>
<organism evidence="1 2">
    <name type="scientific">Sulfitobacter mediterraneus</name>
    <dbReference type="NCBI Taxonomy" id="83219"/>
    <lineage>
        <taxon>Bacteria</taxon>
        <taxon>Pseudomonadati</taxon>
        <taxon>Pseudomonadota</taxon>
        <taxon>Alphaproteobacteria</taxon>
        <taxon>Rhodobacterales</taxon>
        <taxon>Roseobacteraceae</taxon>
        <taxon>Sulfitobacter</taxon>
    </lineage>
</organism>
<proteinExistence type="predicted"/>
<protein>
    <recommendedName>
        <fullName evidence="3">ClbS/DfsB family four-helix bundle protein</fullName>
    </recommendedName>
</protein>
<dbReference type="RefSeq" id="WP_037910176.1">
    <property type="nucleotide sequence ID" value="NZ_JEMU01000014.1"/>
</dbReference>
<dbReference type="eggNOG" id="COG4283">
    <property type="taxonomic scope" value="Bacteria"/>
</dbReference>
<gene>
    <name evidence="1" type="ORF">PM02_15685</name>
</gene>
<dbReference type="SUPFAM" id="SSF109854">
    <property type="entry name" value="DinB/YfiT-like putative metalloenzymes"/>
    <property type="match status" value="1"/>
</dbReference>
<dbReference type="InterPro" id="IPR034660">
    <property type="entry name" value="DinB/YfiT-like"/>
</dbReference>
<dbReference type="Gene3D" id="1.20.120.450">
    <property type="entry name" value="dinb family like domain"/>
    <property type="match status" value="1"/>
</dbReference>
<name>A0A061SS46_9RHOB</name>
<dbReference type="PANTHER" id="PTHR40658:SF4">
    <property type="entry name" value="HYPOTHETICAL CYTOSOLIC PROTEIN"/>
    <property type="match status" value="1"/>
</dbReference>
<comment type="caution">
    <text evidence="1">The sequence shown here is derived from an EMBL/GenBank/DDBJ whole genome shotgun (WGS) entry which is preliminary data.</text>
</comment>
<evidence type="ECO:0008006" key="3">
    <source>
        <dbReference type="Google" id="ProtNLM"/>
    </source>
</evidence>
<keyword evidence="2" id="KW-1185">Reference proteome</keyword>